<gene>
    <name evidence="1" type="ORF">NBO_398g0002</name>
</gene>
<dbReference type="EMBL" id="KB909306">
    <property type="protein sequence ID" value="EOB12604.1"/>
    <property type="molecule type" value="Genomic_DNA"/>
</dbReference>
<organism evidence="1 2">
    <name type="scientific">Nosema bombycis (strain CQ1 / CVCC 102059)</name>
    <name type="common">Microsporidian parasite</name>
    <name type="synonym">Pebrine of silkworm</name>
    <dbReference type="NCBI Taxonomy" id="578461"/>
    <lineage>
        <taxon>Eukaryota</taxon>
        <taxon>Fungi</taxon>
        <taxon>Fungi incertae sedis</taxon>
        <taxon>Microsporidia</taxon>
        <taxon>Nosematidae</taxon>
        <taxon>Nosema</taxon>
    </lineage>
</organism>
<dbReference type="HOGENOM" id="CLU_1343607_0_0_1"/>
<dbReference type="OrthoDB" id="411646at2759"/>
<sequence>MLCNIIQNIIESILTIYDITKPQSKDIIFQYQIAILDKKLKNLQDMVVKDLCEVKYFYHCFSKLLKRDIKTLDDYKIIERILCDYNNILVYLTNLNTIKSRLYFQFNHLKPLFIDDYSCRIIDGVVIKFDDSVYLESVKAFNYQDNEISIKEDIYYFTKKLDKSFFFVTEILNLKNINRIEISVHICVFKKNFQIMKILYV</sequence>
<reference evidence="1 2" key="1">
    <citation type="journal article" date="2013" name="BMC Genomics">
        <title>Comparative genomics of parasitic silkworm microsporidia reveal an association between genome expansion and host adaptation.</title>
        <authorList>
            <person name="Pan G."/>
            <person name="Xu J."/>
            <person name="Li T."/>
            <person name="Xia Q."/>
            <person name="Liu S.L."/>
            <person name="Zhang G."/>
            <person name="Li S."/>
            <person name="Li C."/>
            <person name="Liu H."/>
            <person name="Yang L."/>
            <person name="Liu T."/>
            <person name="Zhang X."/>
            <person name="Wu Z."/>
            <person name="Fan W."/>
            <person name="Dang X."/>
            <person name="Xiang H."/>
            <person name="Tao M."/>
            <person name="Li Y."/>
            <person name="Hu J."/>
            <person name="Li Z."/>
            <person name="Lin L."/>
            <person name="Luo J."/>
            <person name="Geng L."/>
            <person name="Wang L."/>
            <person name="Long M."/>
            <person name="Wan Y."/>
            <person name="He N."/>
            <person name="Zhang Z."/>
            <person name="Lu C."/>
            <person name="Keeling P.J."/>
            <person name="Wang J."/>
            <person name="Xiang Z."/>
            <person name="Zhou Z."/>
        </authorList>
    </citation>
    <scope>NUCLEOTIDE SEQUENCE [LARGE SCALE GENOMIC DNA]</scope>
    <source>
        <strain evidence="2">CQ1 / CVCC 102059</strain>
    </source>
</reference>
<protein>
    <submittedName>
        <fullName evidence="1">Uncharacterized protein</fullName>
    </submittedName>
</protein>
<keyword evidence="2" id="KW-1185">Reference proteome</keyword>
<accession>R0M3K9</accession>
<evidence type="ECO:0000313" key="2">
    <source>
        <dbReference type="Proteomes" id="UP000016927"/>
    </source>
</evidence>
<dbReference type="Proteomes" id="UP000016927">
    <property type="component" value="Unassembled WGS sequence"/>
</dbReference>
<evidence type="ECO:0000313" key="1">
    <source>
        <dbReference type="EMBL" id="EOB12604.1"/>
    </source>
</evidence>
<name>R0M3K9_NOSB1</name>
<proteinExistence type="predicted"/>
<dbReference type="AlphaFoldDB" id="R0M3K9"/>
<dbReference type="VEuPathDB" id="MicrosporidiaDB:NBO_398g0002"/>